<proteinExistence type="predicted"/>
<dbReference type="Proteomes" id="UP001146120">
    <property type="component" value="Unassembled WGS sequence"/>
</dbReference>
<name>A0AAV2Z616_9STRA</name>
<sequence>MLMDRGDGRPRIKSDHVGEPAMESEVVIDMDGMDVVPVAEPEEVDSIQQQEQEPSPAKPARPHSLSYDDIPIDSMYHRLRVQKMEEEEAARQAELRREAELREKEIQEFKAAMARS</sequence>
<keyword evidence="1" id="KW-0175">Coiled coil</keyword>
<evidence type="ECO:0000256" key="2">
    <source>
        <dbReference type="SAM" id="MobiDB-lite"/>
    </source>
</evidence>
<dbReference type="EMBL" id="DAKRPA010000070">
    <property type="protein sequence ID" value="DBA00110.1"/>
    <property type="molecule type" value="Genomic_DNA"/>
</dbReference>
<feature type="region of interest" description="Disordered" evidence="2">
    <location>
        <begin position="38"/>
        <end position="71"/>
    </location>
</feature>
<protein>
    <submittedName>
        <fullName evidence="3">Uncharacterized protein</fullName>
    </submittedName>
</protein>
<comment type="caution">
    <text evidence="3">The sequence shown here is derived from an EMBL/GenBank/DDBJ whole genome shotgun (WGS) entry which is preliminary data.</text>
</comment>
<evidence type="ECO:0000313" key="3">
    <source>
        <dbReference type="EMBL" id="DBA00110.1"/>
    </source>
</evidence>
<reference evidence="3" key="2">
    <citation type="journal article" date="2023" name="Microbiol Resour">
        <title>Decontamination and Annotation of the Draft Genome Sequence of the Oomycete Lagenidium giganteum ARSEF 373.</title>
        <authorList>
            <person name="Morgan W.R."/>
            <person name="Tartar A."/>
        </authorList>
    </citation>
    <scope>NUCLEOTIDE SEQUENCE</scope>
    <source>
        <strain evidence="3">ARSEF 373</strain>
    </source>
</reference>
<accession>A0AAV2Z616</accession>
<reference evidence="3" key="1">
    <citation type="submission" date="2022-11" db="EMBL/GenBank/DDBJ databases">
        <authorList>
            <person name="Morgan W.R."/>
            <person name="Tartar A."/>
        </authorList>
    </citation>
    <scope>NUCLEOTIDE SEQUENCE</scope>
    <source>
        <strain evidence="3">ARSEF 373</strain>
    </source>
</reference>
<evidence type="ECO:0000313" key="4">
    <source>
        <dbReference type="Proteomes" id="UP001146120"/>
    </source>
</evidence>
<feature type="region of interest" description="Disordered" evidence="2">
    <location>
        <begin position="1"/>
        <end position="22"/>
    </location>
</feature>
<feature type="coiled-coil region" evidence="1">
    <location>
        <begin position="76"/>
        <end position="112"/>
    </location>
</feature>
<organism evidence="3 4">
    <name type="scientific">Lagenidium giganteum</name>
    <dbReference type="NCBI Taxonomy" id="4803"/>
    <lineage>
        <taxon>Eukaryota</taxon>
        <taxon>Sar</taxon>
        <taxon>Stramenopiles</taxon>
        <taxon>Oomycota</taxon>
        <taxon>Peronosporomycetes</taxon>
        <taxon>Pythiales</taxon>
        <taxon>Pythiaceae</taxon>
    </lineage>
</organism>
<feature type="compositionally biased region" description="Basic and acidic residues" evidence="2">
    <location>
        <begin position="1"/>
        <end position="18"/>
    </location>
</feature>
<keyword evidence="4" id="KW-1185">Reference proteome</keyword>
<gene>
    <name evidence="3" type="ORF">N0F65_000401</name>
</gene>
<evidence type="ECO:0000256" key="1">
    <source>
        <dbReference type="SAM" id="Coils"/>
    </source>
</evidence>
<dbReference type="AlphaFoldDB" id="A0AAV2Z616"/>